<reference evidence="4 5" key="2">
    <citation type="submission" date="2019-01" db="EMBL/GenBank/DDBJ databases">
        <title>Motilimonas pumilus sp. nov., isolated from the gut of sea cucumber (Apostichopus japonicus).</title>
        <authorList>
            <person name="Wang F.-Q."/>
            <person name="Ren L.-H."/>
            <person name="Lin Y.-W."/>
            <person name="Sun G.-H."/>
            <person name="Du Z.-J."/>
            <person name="Zhao J.-X."/>
            <person name="Liu X.-J."/>
            <person name="Liu L.-J."/>
        </authorList>
    </citation>
    <scope>NUCLEOTIDE SEQUENCE [LARGE SCALE GENOMIC DNA]</scope>
    <source>
        <strain evidence="4 5">PLHSC7-2</strain>
    </source>
</reference>
<feature type="domain" description="DUF1254" evidence="3">
    <location>
        <begin position="63"/>
        <end position="118"/>
    </location>
</feature>
<evidence type="ECO:0000256" key="1">
    <source>
        <dbReference type="SAM" id="SignalP"/>
    </source>
</evidence>
<dbReference type="EMBL" id="QZCH01000020">
    <property type="protein sequence ID" value="RJG42135.1"/>
    <property type="molecule type" value="Genomic_DNA"/>
</dbReference>
<proteinExistence type="predicted"/>
<keyword evidence="1" id="KW-0732">Signal</keyword>
<dbReference type="OrthoDB" id="547269at2"/>
<dbReference type="Pfam" id="PF06863">
    <property type="entry name" value="DUF1254"/>
    <property type="match status" value="1"/>
</dbReference>
<dbReference type="RefSeq" id="WP_119911487.1">
    <property type="nucleotide sequence ID" value="NZ_QZCH01000020.1"/>
</dbReference>
<dbReference type="PANTHER" id="PTHR36509">
    <property type="entry name" value="BLL3101 PROTEIN"/>
    <property type="match status" value="1"/>
</dbReference>
<sequence length="357" mass="39428">MNKSIIATIITIGALSSSTVIASDLIDTEKELFVEGGTKVTAKMYPVVETERQFLKHQDIAGVNKFNHKRVLTPTEGQEIVRMNRDTYYSFATINVSEGATVTLPEIPEGKYMTMMVVTEGHRIQAMQYGSGTYSLNTHEGEHVNIVIRLDAGFSVEEANAIQDKMIIEAGSNVPFSASQTYDRATFEQTERELKSKVPSILKRDGANALVGMFTDPADKSKELFVQEKYEVGAAIGWGGAQLQDNIYEVSGNFDNSKCYQATFEDPKNQAFLSITVYNGAGFMFNDHANISTETAKYNQDGTLTFSFGCGEDAVNNITTTDGNDTGKFNLGIRHYTPSKVVMDGFRILPFVKEVKQ</sequence>
<comment type="caution">
    <text evidence="4">The sequence shown here is derived from an EMBL/GenBank/DDBJ whole genome shotgun (WGS) entry which is preliminary data.</text>
</comment>
<dbReference type="SUPFAM" id="SSF160935">
    <property type="entry name" value="VPA0735-like"/>
    <property type="match status" value="1"/>
</dbReference>
<evidence type="ECO:0000313" key="5">
    <source>
        <dbReference type="Proteomes" id="UP000283255"/>
    </source>
</evidence>
<keyword evidence="5" id="KW-1185">Reference proteome</keyword>
<name>A0A418YCD9_9GAMM</name>
<evidence type="ECO:0000259" key="3">
    <source>
        <dbReference type="Pfam" id="PF06863"/>
    </source>
</evidence>
<dbReference type="AlphaFoldDB" id="A0A418YCD9"/>
<evidence type="ECO:0000259" key="2">
    <source>
        <dbReference type="Pfam" id="PF06742"/>
    </source>
</evidence>
<evidence type="ECO:0000313" key="4">
    <source>
        <dbReference type="EMBL" id="RJG42135.1"/>
    </source>
</evidence>
<dbReference type="InterPro" id="IPR010621">
    <property type="entry name" value="DUF1214"/>
</dbReference>
<gene>
    <name evidence="4" type="ORF">D1Z90_14415</name>
</gene>
<feature type="chain" id="PRO_5019060535" evidence="1">
    <location>
        <begin position="23"/>
        <end position="357"/>
    </location>
</feature>
<dbReference type="Proteomes" id="UP000283255">
    <property type="component" value="Unassembled WGS sequence"/>
</dbReference>
<feature type="signal peptide" evidence="1">
    <location>
        <begin position="1"/>
        <end position="22"/>
    </location>
</feature>
<organism evidence="4 5">
    <name type="scientific">Motilimonas pumila</name>
    <dbReference type="NCBI Taxonomy" id="2303987"/>
    <lineage>
        <taxon>Bacteria</taxon>
        <taxon>Pseudomonadati</taxon>
        <taxon>Pseudomonadota</taxon>
        <taxon>Gammaproteobacteria</taxon>
        <taxon>Alteromonadales</taxon>
        <taxon>Alteromonadales genera incertae sedis</taxon>
        <taxon>Motilimonas</taxon>
    </lineage>
</organism>
<reference evidence="4 5" key="1">
    <citation type="submission" date="2018-09" db="EMBL/GenBank/DDBJ databases">
        <authorList>
            <person name="Wang F."/>
        </authorList>
    </citation>
    <scope>NUCLEOTIDE SEQUENCE [LARGE SCALE GENOMIC DNA]</scope>
    <source>
        <strain evidence="4 5">PLHSC7-2</strain>
    </source>
</reference>
<accession>A0A418YCD9</accession>
<protein>
    <submittedName>
        <fullName evidence="4">DUF1214 domain-containing protein</fullName>
    </submittedName>
</protein>
<dbReference type="InterPro" id="IPR010679">
    <property type="entry name" value="DUF1254"/>
</dbReference>
<dbReference type="PANTHER" id="PTHR36509:SF3">
    <property type="entry name" value="SIGNAL PEPTIDE PROTEIN"/>
    <property type="match status" value="1"/>
</dbReference>
<dbReference type="Gene3D" id="2.60.120.1600">
    <property type="match status" value="1"/>
</dbReference>
<dbReference type="Pfam" id="PF06742">
    <property type="entry name" value="DUF1214"/>
    <property type="match status" value="1"/>
</dbReference>
<feature type="domain" description="DUF1214" evidence="2">
    <location>
        <begin position="254"/>
        <end position="339"/>
    </location>
</feature>